<accession>A0A3B0T615</accession>
<dbReference type="InterPro" id="IPR023214">
    <property type="entry name" value="HAD_sf"/>
</dbReference>
<dbReference type="Gene3D" id="3.40.50.1000">
    <property type="entry name" value="HAD superfamily/HAD-like"/>
    <property type="match status" value="1"/>
</dbReference>
<organism evidence="1">
    <name type="scientific">hydrothermal vent metagenome</name>
    <dbReference type="NCBI Taxonomy" id="652676"/>
    <lineage>
        <taxon>unclassified sequences</taxon>
        <taxon>metagenomes</taxon>
        <taxon>ecological metagenomes</taxon>
    </lineage>
</organism>
<proteinExistence type="predicted"/>
<protein>
    <submittedName>
        <fullName evidence="1">Uncharacterized protein</fullName>
    </submittedName>
</protein>
<reference evidence="1" key="1">
    <citation type="submission" date="2018-06" db="EMBL/GenBank/DDBJ databases">
        <authorList>
            <person name="Zhirakovskaya E."/>
        </authorList>
    </citation>
    <scope>NUCLEOTIDE SEQUENCE</scope>
</reference>
<dbReference type="AlphaFoldDB" id="A0A3B0T615"/>
<name>A0A3B0T615_9ZZZZ</name>
<gene>
    <name evidence="1" type="ORF">MNBD_ACTINO01-1377</name>
</gene>
<sequence>MLEVVGHPVAVNPDRALETIAYHRGWPIVEFSRTRKKVIKRTTAGVGALGFAGATYALGRYQGRRAIERRS</sequence>
<evidence type="ECO:0000313" key="1">
    <source>
        <dbReference type="EMBL" id="VAW02376.1"/>
    </source>
</evidence>
<dbReference type="EMBL" id="UOEI01000328">
    <property type="protein sequence ID" value="VAW02376.1"/>
    <property type="molecule type" value="Genomic_DNA"/>
</dbReference>